<dbReference type="InterPro" id="IPR007842">
    <property type="entry name" value="HEPN_dom"/>
</dbReference>
<dbReference type="EMBL" id="DSOV01000035">
    <property type="protein sequence ID" value="HEN42208.1"/>
    <property type="molecule type" value="Genomic_DNA"/>
</dbReference>
<name>A0A831XLR9_GEOME</name>
<sequence>MAKADDDFRFAEANLREGSEFFAQICFHFQQAAEKFLKAEPLAKVLKRSDER</sequence>
<evidence type="ECO:0000259" key="1">
    <source>
        <dbReference type="Pfam" id="PF05168"/>
    </source>
</evidence>
<comment type="caution">
    <text evidence="2">The sequence shown here is derived from an EMBL/GenBank/DDBJ whole genome shotgun (WGS) entry which is preliminary data.</text>
</comment>
<evidence type="ECO:0000313" key="2">
    <source>
        <dbReference type="EMBL" id="HEN42208.1"/>
    </source>
</evidence>
<dbReference type="AlphaFoldDB" id="A0A831XLR9"/>
<dbReference type="SUPFAM" id="SSF81593">
    <property type="entry name" value="Nucleotidyltransferase substrate binding subunit/domain"/>
    <property type="match status" value="1"/>
</dbReference>
<protein>
    <submittedName>
        <fullName evidence="2">HEPN domain-containing protein</fullName>
    </submittedName>
</protein>
<gene>
    <name evidence="2" type="ORF">ENQ87_07500</name>
</gene>
<proteinExistence type="predicted"/>
<accession>A0A831XLR9</accession>
<dbReference type="Gene3D" id="1.20.120.330">
    <property type="entry name" value="Nucleotidyltransferases domain 2"/>
    <property type="match status" value="1"/>
</dbReference>
<organism evidence="2">
    <name type="scientific">Geobacter metallireducens</name>
    <dbReference type="NCBI Taxonomy" id="28232"/>
    <lineage>
        <taxon>Bacteria</taxon>
        <taxon>Pseudomonadati</taxon>
        <taxon>Thermodesulfobacteriota</taxon>
        <taxon>Desulfuromonadia</taxon>
        <taxon>Geobacterales</taxon>
        <taxon>Geobacteraceae</taxon>
        <taxon>Geobacter</taxon>
    </lineage>
</organism>
<feature type="domain" description="HEPN" evidence="1">
    <location>
        <begin position="2"/>
        <end position="39"/>
    </location>
</feature>
<reference evidence="2" key="1">
    <citation type="journal article" date="2020" name="mSystems">
        <title>Genome- and Community-Level Interaction Insights into Carbon Utilization and Element Cycling Functions of Hydrothermarchaeota in Hydrothermal Sediment.</title>
        <authorList>
            <person name="Zhou Z."/>
            <person name="Liu Y."/>
            <person name="Xu W."/>
            <person name="Pan J."/>
            <person name="Luo Z.H."/>
            <person name="Li M."/>
        </authorList>
    </citation>
    <scope>NUCLEOTIDE SEQUENCE [LARGE SCALE GENOMIC DNA]</scope>
    <source>
        <strain evidence="2">SpSt-349</strain>
    </source>
</reference>
<dbReference type="Pfam" id="PF05168">
    <property type="entry name" value="HEPN"/>
    <property type="match status" value="1"/>
</dbReference>